<dbReference type="CDD" id="cd08956">
    <property type="entry name" value="KR_3_FAS_SDR_x"/>
    <property type="match status" value="1"/>
</dbReference>
<dbReference type="PROSITE" id="PS52004">
    <property type="entry name" value="KS3_2"/>
    <property type="match status" value="2"/>
</dbReference>
<dbReference type="Gene3D" id="1.10.1200.10">
    <property type="entry name" value="ACP-like"/>
    <property type="match status" value="2"/>
</dbReference>
<dbReference type="Pfam" id="PF16197">
    <property type="entry name" value="KAsynt_C_assoc"/>
    <property type="match status" value="2"/>
</dbReference>
<dbReference type="InterPro" id="IPR020806">
    <property type="entry name" value="PKS_PP-bd"/>
</dbReference>
<organism evidence="14 15">
    <name type="scientific">Allokutzneria oryzae</name>
    <dbReference type="NCBI Taxonomy" id="1378989"/>
    <lineage>
        <taxon>Bacteria</taxon>
        <taxon>Bacillati</taxon>
        <taxon>Actinomycetota</taxon>
        <taxon>Actinomycetes</taxon>
        <taxon>Pseudonocardiales</taxon>
        <taxon>Pseudonocardiaceae</taxon>
        <taxon>Allokutzneria</taxon>
    </lineage>
</organism>
<dbReference type="RefSeq" id="WP_377862291.1">
    <property type="nucleotide sequence ID" value="NZ_JBHLZU010000033.1"/>
</dbReference>
<proteinExistence type="predicted"/>
<feature type="domain" description="Carrier" evidence="11">
    <location>
        <begin position="1470"/>
        <end position="1545"/>
    </location>
</feature>
<dbReference type="InterPro" id="IPR049551">
    <property type="entry name" value="PKS_DH_C"/>
</dbReference>
<dbReference type="Gene3D" id="3.30.70.3290">
    <property type="match status" value="2"/>
</dbReference>
<dbReference type="Gene3D" id="6.10.140.1830">
    <property type="match status" value="1"/>
</dbReference>
<evidence type="ECO:0000256" key="1">
    <source>
        <dbReference type="ARBA" id="ARBA00001957"/>
    </source>
</evidence>
<comment type="caution">
    <text evidence="14">The sequence shown here is derived from an EMBL/GenBank/DDBJ whole genome shotgun (WGS) entry which is preliminary data.</text>
</comment>
<dbReference type="SMART" id="SM00822">
    <property type="entry name" value="PKS_KR"/>
    <property type="match status" value="2"/>
</dbReference>
<comment type="pathway">
    <text evidence="2">Antibiotic biosynthesis.</text>
</comment>
<dbReference type="Gene3D" id="3.10.129.110">
    <property type="entry name" value="Polyketide synthase dehydratase"/>
    <property type="match status" value="1"/>
</dbReference>
<dbReference type="InterPro" id="IPR016035">
    <property type="entry name" value="Acyl_Trfase/lysoPLipase"/>
</dbReference>
<dbReference type="InterPro" id="IPR014031">
    <property type="entry name" value="Ketoacyl_synth_C"/>
</dbReference>
<dbReference type="Pfam" id="PF08659">
    <property type="entry name" value="KR"/>
    <property type="match status" value="2"/>
</dbReference>
<feature type="domain" description="Ketosynthase family 3 (KS3)" evidence="12">
    <location>
        <begin position="1563"/>
        <end position="1987"/>
    </location>
</feature>
<dbReference type="PROSITE" id="PS50075">
    <property type="entry name" value="CARRIER"/>
    <property type="match status" value="2"/>
</dbReference>
<dbReference type="InterPro" id="IPR057326">
    <property type="entry name" value="KR_dom"/>
</dbReference>
<dbReference type="EMBL" id="JBHLZU010000033">
    <property type="protein sequence ID" value="MFB9909382.1"/>
    <property type="molecule type" value="Genomic_DNA"/>
</dbReference>
<dbReference type="SMART" id="SM00825">
    <property type="entry name" value="PKS_KS"/>
    <property type="match status" value="2"/>
</dbReference>
<dbReference type="InterPro" id="IPR042104">
    <property type="entry name" value="PKS_dehydratase_sf"/>
</dbReference>
<dbReference type="InterPro" id="IPR020841">
    <property type="entry name" value="PKS_Beta-ketoAc_synthase_dom"/>
</dbReference>
<dbReference type="Pfam" id="PF21089">
    <property type="entry name" value="PKS_DH_N"/>
    <property type="match status" value="1"/>
</dbReference>
<evidence type="ECO:0000256" key="9">
    <source>
        <dbReference type="PROSITE-ProRule" id="PRU01363"/>
    </source>
</evidence>
<dbReference type="Gene3D" id="3.40.47.10">
    <property type="match status" value="2"/>
</dbReference>
<feature type="region of interest" description="Disordered" evidence="10">
    <location>
        <begin position="2550"/>
        <end position="2575"/>
    </location>
</feature>
<dbReference type="InterPro" id="IPR015083">
    <property type="entry name" value="NorB/c/GfsB-D-like_docking"/>
</dbReference>
<evidence type="ECO:0000259" key="13">
    <source>
        <dbReference type="PROSITE" id="PS52019"/>
    </source>
</evidence>
<dbReference type="Pfam" id="PF22953">
    <property type="entry name" value="SpnB_Rossmann"/>
    <property type="match status" value="1"/>
</dbReference>
<keyword evidence="4" id="KW-0597">Phosphoprotein</keyword>
<dbReference type="InterPro" id="IPR001227">
    <property type="entry name" value="Ac_transferase_dom_sf"/>
</dbReference>
<gene>
    <name evidence="14" type="ORF">ACFFQA_36070</name>
</gene>
<dbReference type="SUPFAM" id="SSF55048">
    <property type="entry name" value="Probable ACP-binding domain of malonyl-CoA ACP transacylase"/>
    <property type="match status" value="2"/>
</dbReference>
<accession>A0ABV6A863</accession>
<dbReference type="SUPFAM" id="SSF51735">
    <property type="entry name" value="NAD(P)-binding Rossmann-fold domains"/>
    <property type="match status" value="4"/>
</dbReference>
<evidence type="ECO:0000256" key="3">
    <source>
        <dbReference type="ARBA" id="ARBA00022450"/>
    </source>
</evidence>
<dbReference type="InterPro" id="IPR006162">
    <property type="entry name" value="Ppantetheine_attach_site"/>
</dbReference>
<dbReference type="Gene3D" id="3.40.366.10">
    <property type="entry name" value="Malonyl-Coenzyme A Acyl Carrier Protein, domain 2"/>
    <property type="match status" value="2"/>
</dbReference>
<dbReference type="SUPFAM" id="SSF52151">
    <property type="entry name" value="FabD/lysophospholipase-like"/>
    <property type="match status" value="2"/>
</dbReference>
<feature type="active site" description="Proton donor; for dehydratase activity" evidence="9">
    <location>
        <position position="2637"/>
    </location>
</feature>
<feature type="active site" description="Proton acceptor; for dehydratase activity" evidence="9">
    <location>
        <position position="2476"/>
    </location>
</feature>
<dbReference type="PANTHER" id="PTHR43775:SF51">
    <property type="entry name" value="INACTIVE PHENOLPHTHIOCEROL SYNTHESIS POLYKETIDE SYNTHASE TYPE I PKS1-RELATED"/>
    <property type="match status" value="1"/>
</dbReference>
<reference evidence="14 15" key="1">
    <citation type="submission" date="2024-09" db="EMBL/GenBank/DDBJ databases">
        <authorList>
            <person name="Sun Q."/>
            <person name="Mori K."/>
        </authorList>
    </citation>
    <scope>NUCLEOTIDE SEQUENCE [LARGE SCALE GENOMIC DNA]</scope>
    <source>
        <strain evidence="14 15">TBRC 7907</strain>
    </source>
</reference>
<dbReference type="InterPro" id="IPR014030">
    <property type="entry name" value="Ketoacyl_synth_N"/>
</dbReference>
<evidence type="ECO:0000256" key="4">
    <source>
        <dbReference type="ARBA" id="ARBA00022553"/>
    </source>
</evidence>
<dbReference type="InterPro" id="IPR016039">
    <property type="entry name" value="Thiolase-like"/>
</dbReference>
<dbReference type="InterPro" id="IPR016036">
    <property type="entry name" value="Malonyl_transacylase_ACP-bd"/>
</dbReference>
<evidence type="ECO:0000259" key="12">
    <source>
        <dbReference type="PROSITE" id="PS52004"/>
    </source>
</evidence>
<feature type="region of interest" description="N-terminal hotdog fold" evidence="9">
    <location>
        <begin position="2444"/>
        <end position="2564"/>
    </location>
</feature>
<feature type="domain" description="Ketosynthase family 3 (KS3)" evidence="12">
    <location>
        <begin position="34"/>
        <end position="460"/>
    </location>
</feature>
<evidence type="ECO:0000256" key="6">
    <source>
        <dbReference type="ARBA" id="ARBA00023194"/>
    </source>
</evidence>
<dbReference type="PROSITE" id="PS00606">
    <property type="entry name" value="KS3_1"/>
    <property type="match status" value="2"/>
</dbReference>
<dbReference type="PANTHER" id="PTHR43775">
    <property type="entry name" value="FATTY ACID SYNTHASE"/>
    <property type="match status" value="1"/>
</dbReference>
<evidence type="ECO:0000256" key="5">
    <source>
        <dbReference type="ARBA" id="ARBA00022679"/>
    </source>
</evidence>
<feature type="region of interest" description="C-terminal hotdog fold" evidence="9">
    <location>
        <begin position="2576"/>
        <end position="2714"/>
    </location>
</feature>
<dbReference type="InterPro" id="IPR020807">
    <property type="entry name" value="PKS_DH"/>
</dbReference>
<evidence type="ECO:0000313" key="14">
    <source>
        <dbReference type="EMBL" id="MFB9909382.1"/>
    </source>
</evidence>
<dbReference type="InterPro" id="IPR036736">
    <property type="entry name" value="ACP-like_sf"/>
</dbReference>
<evidence type="ECO:0000256" key="10">
    <source>
        <dbReference type="SAM" id="MobiDB-lite"/>
    </source>
</evidence>
<dbReference type="SMART" id="SM00823">
    <property type="entry name" value="PKS_PP"/>
    <property type="match status" value="2"/>
</dbReference>
<name>A0ABV6A863_9PSEU</name>
<dbReference type="NCBIfam" id="NF045894">
    <property type="entry name" value="PKS_plus_SDR"/>
    <property type="match status" value="1"/>
</dbReference>
<dbReference type="InterPro" id="IPR055123">
    <property type="entry name" value="SpnB-like_Rossmann"/>
</dbReference>
<dbReference type="Pfam" id="PF00698">
    <property type="entry name" value="Acyl_transf_1"/>
    <property type="match status" value="2"/>
</dbReference>
<evidence type="ECO:0000256" key="8">
    <source>
        <dbReference type="ARBA" id="ARBA00023315"/>
    </source>
</evidence>
<keyword evidence="7" id="KW-0511">Multifunctional enzyme</keyword>
<dbReference type="InterPro" id="IPR009081">
    <property type="entry name" value="PP-bd_ACP"/>
</dbReference>
<keyword evidence="3" id="KW-0596">Phosphopantetheine</keyword>
<dbReference type="InterPro" id="IPR018201">
    <property type="entry name" value="Ketoacyl_synth_AS"/>
</dbReference>
<dbReference type="SUPFAM" id="SSF53901">
    <property type="entry name" value="Thiolase-like"/>
    <property type="match status" value="2"/>
</dbReference>
<comment type="cofactor">
    <cofactor evidence="1">
        <name>pantetheine 4'-phosphate</name>
        <dbReference type="ChEBI" id="CHEBI:47942"/>
    </cofactor>
</comment>
<dbReference type="CDD" id="cd00833">
    <property type="entry name" value="PKS"/>
    <property type="match status" value="2"/>
</dbReference>
<keyword evidence="5" id="KW-0808">Transferase</keyword>
<dbReference type="Pfam" id="PF08990">
    <property type="entry name" value="Docking"/>
    <property type="match status" value="1"/>
</dbReference>
<dbReference type="Gene3D" id="3.40.50.720">
    <property type="entry name" value="NAD(P)-binding Rossmann-like Domain"/>
    <property type="match status" value="2"/>
</dbReference>
<dbReference type="CDD" id="cd08952">
    <property type="entry name" value="KR_1_SDR_x"/>
    <property type="match status" value="1"/>
</dbReference>
<dbReference type="InterPro" id="IPR014043">
    <property type="entry name" value="Acyl_transferase_dom"/>
</dbReference>
<keyword evidence="15" id="KW-1185">Reference proteome</keyword>
<dbReference type="InterPro" id="IPR041618">
    <property type="entry name" value="PKS_DE"/>
</dbReference>
<feature type="domain" description="Carrier" evidence="11">
    <location>
        <begin position="3213"/>
        <end position="3288"/>
    </location>
</feature>
<dbReference type="InterPro" id="IPR013968">
    <property type="entry name" value="PKS_KR"/>
</dbReference>
<dbReference type="SMART" id="SM01294">
    <property type="entry name" value="PKS_PP_betabranch"/>
    <property type="match status" value="2"/>
</dbReference>
<dbReference type="InterPro" id="IPR050091">
    <property type="entry name" value="PKS_NRPS_Biosynth_Enz"/>
</dbReference>
<dbReference type="InterPro" id="IPR049552">
    <property type="entry name" value="PKS_DH_N"/>
</dbReference>
<sequence>MSDSNQQVVNALRASLKETERLRKANQQLSAASREPIAIVAMSCRYPGGVGSPEDLWDIVADGRDVVGSFPANRGWDLDAMYDPDPDVQGTCYTTQGGFIYEADRFDPAFFGISPREAATMDPQQRLLLETSWEAFERAGLTPQALKGTPTGVFIGAAYQGYGESWRDAPDGLQGHLVTGMSTSIISGRIAYTLGLEGPAVTIDTACSSSLVAIHMAIQALRQGDCSLAVAGGAAIISAPISLVGFARQRGLAEDGRGKAFGAGADGMGLGEGAAVILLERLSDAERNGHEVLAVIKGSALNQDGASNGLAAPSGPAQRKVINAALANARLKHEQIDVVEAHGTGTKLGDPIEAHALLETYGQARADNRPLWIGSVKTNIGHAQAASGVAGVIKMVQALRHGVLPKSLHAEELSPFIDWETGNVEVLREQRSWPETGEPRRAAVSSFGLSGTNAHVILEQAPAVEEPSAERNAPEHIPWLLSARSEAALREQAQRLRDHIENNPGIQPLDVAFSLATTRARFENRAVVLGSTREDVLSSLDALAKGEPAGSVVRGSVTDINRTVFVFPGQGSQWAGMASSLLSTSPVFAARMRECHDALAPFADWRLLDVLDGPDTSWMDRVDIVQPVLWAVMISLAALWQAHGVEPSAVVGHSQGEIAAAVVAGALSIEDGARVVALRSKTISAIAGRGGMMSVALSRADVQPWLDERGSDVSLAAVNGANSVVVSGETSALDELQAALEAASIRVRRVNVDYASHSAHVEEIRDQILEVLAPVQPRTPAVPLYSTVTREVIAGPEMDADYWYRSLRQTVELEDVTRLLIEHGHEAFVETSAHPVLLPAIQETLFTTDKGSSSVVVGSLRRDEGGFDRFLTSLTELYVRGGSVDFDPIFADTLARKVELPTYAFQRQNYWMESSATVSAVTSGAPDDDFWSAVEGEDLHALAATLGIEAEDSLGALLPVLARWRKAKQESSTVDSWRYKVTWEPLADAAPASAGTWLAVVPAGHRSDLLGGLDATVITLELDTADIDRARLAARITELAELSEVDGVLSLLALDERPHSASGQTVGVALTVTLTQALGDAAVDAPLWFATRGAVSVSRADRVVNPVQATIWGLGRIAALEYPHRWGGLIDLPDTLDSRALRRITTLLTTPALSPESAVRPSGTFTRRLVRHSRANGPLSASESVHKPANGQGWTTRGSVLVTGGTGGLAAHVAKWVVGRGAEHLVLTSRRGSDAPGAAELAEELRGLGVEVTVAACDASDRDALKALIDGIDDLRAVVHTAGVLDDGLIDTLTPERTDVVFAPKVAAAQHLHELTLDKELDAFVLFSSFAGTAGGSGQGSYAAANAFLDALALQRRADGLPATSIAWGAWAGGGLVDAATAERLKRGGIPAMQPEFAVAAIQRSLDDEDAYVAVVDIDWPTLAQSSPTVKTNPVFGDLAEVRALKAAPQAAEAPSADGWGALSEEDRRKALIDVVAGQVAAVLGYSGGDQIEPAKAFRDLGFDSLTAVDLRNRIAEATGLRLPVTLVFDYPTVTALAEHLASQLVGAVAESAAPVVSSVDTDEPIAIIALSCRYPGGASTPERFWELLVEGRDAVGEFPTDRGWDLDGRFDPDADKPGTFYATGGGFLHDAADFDPAFFGISPREALAVDPQQRLLLETAWETFERAGIDPMSVKGSRGGVFIGSSYNDYGSRFDTAPPEFEGYLALGSSSSVASGRLSYTFGLEGPAVSVDTACSSSLVALHLAAKALRNNECDSALAGGVVVMSTMDSFIEFSRQRAMSPDGRCKAFSDKADGAGWSEGVGMLLLMRLSDAQRDGHPVLAVLKGSAINQDGASNGLTAPNGPAQQRVIRAALADAGMTPQEVDAVEAHGTGTSLGDPIEAQALFATYGQNREKPLWLGALKSNIGHTQAASGIAGVIKMVLSLQNGLLPRTLHAETPSPHIDWSAGEIALLTEPVEWERNGHPRAAGVSAFGVSGTNAHVILQEAPAVVEEDRVAPELPATPWVLSARSSAGLRGQAEQLLSHVDANPDDALVDTAYSLVSSRSTSDYRAVVVGQDLAAMRAGLASLAEGSEARGVASGLVGQGGRLAVMFTGQGSQRTGMGRELYDAFPVYASAFDAVCAHLEAHLDRPIRDVIFEGEDLDQTGYTQPALFAVEVALYRLAESFGVQPDYLVGHSIGEIAAAHVAGVLSLADAAKLVAARGRLMQALPAGGAMVSVQAGEADVLPLLEGFEDEVSIAALNGPLSTVIAGAEAAVLKVAAASGVKTKQLTVSHAFHSPLMEPMLAEFREVAESVTYGSPRLSIVSNLTGELVEEIDADYWVRHVREAVRFQDGIRWLEDNGVGTFLELGPGGVLASMARDCLEREAVLAPALRKDRPEAESLLTALAELHVRGASITWDVLFDGARRVDLPTYAFQRQRYWLDASQQTADVASVGLSVTEHPLLGAVTELADSDGYLFTGTISAKTHPWLLDHAVAGSVLFPGTGFLELALHVAAEVGTPVVDELTLEAPLVLPEKGSVALQLSVSGPDERGNRSLTVHSRSGDTWLRHGTGTLTTESEPAERMTGAWPPTGAEKLDTDGLYDRMLAGGFGYGPTFQGLKSAWRDGSDIVGEVALPEEQRSAAAKFGLHPALLDAALHTLAFGGLEGLEGGLMPFSWTGVALHAVGARELRVRITANGKDSVRVEVTDPAGQPVVSVESLVLRPVSTDSIKAASAADGSGLYTLDWTPLSTSDDTATGEWAFLGDDSHPAVQALRTGGVKITAYPTLQALVTHLATGALIPETVLTTCHSRAYGPSEDSQSVHKPANGELARRVREAAHGALELAQAWLKEDQLGGARLVFLTENAMGGPAEDLGQAAVWGLIRSARNENPDRFVLVDTDGTDASYAALPAALATDEPQLMTRDGAVLAARVGRASEVPVAKEIDPEGTVLVTGATGMLGQLVARHLVAQHEIKNLILVGRRGLNAPGAVELRDELTALGADVSVVACDVSDPEAVAVVLKEVPAGHPLTAVVHTAGVLDDGVFDSLTPQRLDTVFRAKVDAAVNLHELVKDLDLAAFVLFSSIAGVVGGAGQANYAAANAFLDAFAQSLRAEGFPAQSHAWGLWAERSGMTGKLDSADMQRAARSGIAPMTTEEALGLFDAALGSGHSALIPARLDPTALKAEAADGTIQSVFRGLVRTPAKRATASTSAAVSGLAERLSGLDTDEKNQVLQELVQSTAAAVLGYSDASGIDAERGLLELGFDSLTAVELRNRLSKATSLRLPVTLLFDYPTSTAIAGYLGSQIKTTEVDPARQSLAELDKVARGLGRIASDDKAKAKVAARLQELLGVLGVATDEVSARLSEASDDDIFDFIDNELGL</sequence>
<keyword evidence="6" id="KW-0045">Antibiotic biosynthesis</keyword>
<dbReference type="InterPro" id="IPR032821">
    <property type="entry name" value="PKS_assoc"/>
</dbReference>
<dbReference type="SMART" id="SM00826">
    <property type="entry name" value="PKS_DH"/>
    <property type="match status" value="1"/>
</dbReference>
<feature type="domain" description="PKS/mFAS DH" evidence="13">
    <location>
        <begin position="2444"/>
        <end position="2714"/>
    </location>
</feature>
<dbReference type="InterPro" id="IPR036291">
    <property type="entry name" value="NAD(P)-bd_dom_sf"/>
</dbReference>
<evidence type="ECO:0000313" key="15">
    <source>
        <dbReference type="Proteomes" id="UP001589693"/>
    </source>
</evidence>
<evidence type="ECO:0000259" key="11">
    <source>
        <dbReference type="PROSITE" id="PS50075"/>
    </source>
</evidence>
<dbReference type="PROSITE" id="PS52019">
    <property type="entry name" value="PKS_MFAS_DH"/>
    <property type="match status" value="1"/>
</dbReference>
<dbReference type="Pfam" id="PF02801">
    <property type="entry name" value="Ketoacyl-synt_C"/>
    <property type="match status" value="2"/>
</dbReference>
<dbReference type="Pfam" id="PF00550">
    <property type="entry name" value="PP-binding"/>
    <property type="match status" value="2"/>
</dbReference>
<dbReference type="SMART" id="SM00827">
    <property type="entry name" value="PKS_AT"/>
    <property type="match status" value="2"/>
</dbReference>
<evidence type="ECO:0000256" key="2">
    <source>
        <dbReference type="ARBA" id="ARBA00004792"/>
    </source>
</evidence>
<evidence type="ECO:0000256" key="7">
    <source>
        <dbReference type="ARBA" id="ARBA00023268"/>
    </source>
</evidence>
<dbReference type="PROSITE" id="PS00012">
    <property type="entry name" value="PHOSPHOPANTETHEINE"/>
    <property type="match status" value="2"/>
</dbReference>
<dbReference type="Proteomes" id="UP001589693">
    <property type="component" value="Unassembled WGS sequence"/>
</dbReference>
<dbReference type="Pfam" id="PF00109">
    <property type="entry name" value="ketoacyl-synt"/>
    <property type="match status" value="2"/>
</dbReference>
<dbReference type="InterPro" id="IPR049900">
    <property type="entry name" value="PKS_mFAS_DH"/>
</dbReference>
<protein>
    <submittedName>
        <fullName evidence="14">Type I polyketide synthase</fullName>
    </submittedName>
</protein>
<dbReference type="Pfam" id="PF18369">
    <property type="entry name" value="PKS_DE"/>
    <property type="match status" value="1"/>
</dbReference>
<dbReference type="Pfam" id="PF14765">
    <property type="entry name" value="PS-DH"/>
    <property type="match status" value="1"/>
</dbReference>
<keyword evidence="8" id="KW-0012">Acyltransferase</keyword>
<dbReference type="SUPFAM" id="SSF47336">
    <property type="entry name" value="ACP-like"/>
    <property type="match status" value="2"/>
</dbReference>